<name>A0A8J7M7Y7_9RHOB</name>
<evidence type="ECO:0000313" key="6">
    <source>
        <dbReference type="EMBL" id="MBK0399390.1"/>
    </source>
</evidence>
<dbReference type="SMART" id="SM00563">
    <property type="entry name" value="PlsC"/>
    <property type="match status" value="1"/>
</dbReference>
<dbReference type="InterPro" id="IPR002123">
    <property type="entry name" value="Plipid/glycerol_acylTrfase"/>
</dbReference>
<evidence type="ECO:0000259" key="5">
    <source>
        <dbReference type="SMART" id="SM00563"/>
    </source>
</evidence>
<gene>
    <name evidence="6" type="ORF">H0I76_09325</name>
</gene>
<keyword evidence="4" id="KW-0812">Transmembrane</keyword>
<proteinExistence type="predicted"/>
<accession>A0A8J7M7Y7</accession>
<keyword evidence="4" id="KW-1133">Transmembrane helix</keyword>
<keyword evidence="2" id="KW-0808">Transferase</keyword>
<evidence type="ECO:0000313" key="7">
    <source>
        <dbReference type="Proteomes" id="UP000655420"/>
    </source>
</evidence>
<sequence>MAILRHVLFVVAVYGLLGLMGILGLPVVIWSRDLCYGWMRAYARGVIRLARLMCGIRVEIRGAVPRGAVIVAAKHQSLLDVLVLFECLPRAKFVMKRSLLYVPFFGLYSWRIGTVAIDRESRGQGAKVLREVSAQNHEAGQVVIYPQGTRVPPGVSAPYRRGAAMLYRQLDLPMVLAATNAGVFWPKHGVIRGPGTLVVEFIETLPPGLPGAKAMERMEAVIEPASARLAETAMHEMARA</sequence>
<protein>
    <submittedName>
        <fullName evidence="6">1-acyl-sn-glycerol-3-phosphate acyltransferase</fullName>
    </submittedName>
</protein>
<dbReference type="PANTHER" id="PTHR10434">
    <property type="entry name" value="1-ACYL-SN-GLYCEROL-3-PHOSPHATE ACYLTRANSFERASE"/>
    <property type="match status" value="1"/>
</dbReference>
<dbReference type="CDD" id="cd07989">
    <property type="entry name" value="LPLAT_AGPAT-like"/>
    <property type="match status" value="1"/>
</dbReference>
<keyword evidence="7" id="KW-1185">Reference proteome</keyword>
<keyword evidence="3 6" id="KW-0012">Acyltransferase</keyword>
<dbReference type="RefSeq" id="WP_200609599.1">
    <property type="nucleotide sequence ID" value="NZ_JAEHHL010000005.1"/>
</dbReference>
<comment type="pathway">
    <text evidence="1">Lipid metabolism.</text>
</comment>
<keyword evidence="4" id="KW-0472">Membrane</keyword>
<evidence type="ECO:0000256" key="2">
    <source>
        <dbReference type="ARBA" id="ARBA00022679"/>
    </source>
</evidence>
<feature type="transmembrane region" description="Helical" evidence="4">
    <location>
        <begin position="6"/>
        <end position="30"/>
    </location>
</feature>
<dbReference type="Proteomes" id="UP000655420">
    <property type="component" value="Unassembled WGS sequence"/>
</dbReference>
<evidence type="ECO:0000256" key="1">
    <source>
        <dbReference type="ARBA" id="ARBA00005189"/>
    </source>
</evidence>
<evidence type="ECO:0000256" key="3">
    <source>
        <dbReference type="ARBA" id="ARBA00023315"/>
    </source>
</evidence>
<organism evidence="6 7">
    <name type="scientific">Thermohalobaculum xanthum</name>
    <dbReference type="NCBI Taxonomy" id="2753746"/>
    <lineage>
        <taxon>Bacteria</taxon>
        <taxon>Pseudomonadati</taxon>
        <taxon>Pseudomonadota</taxon>
        <taxon>Alphaproteobacteria</taxon>
        <taxon>Rhodobacterales</taxon>
        <taxon>Paracoccaceae</taxon>
        <taxon>Thermohalobaculum</taxon>
    </lineage>
</organism>
<feature type="domain" description="Phospholipid/glycerol acyltransferase" evidence="5">
    <location>
        <begin position="69"/>
        <end position="179"/>
    </location>
</feature>
<dbReference type="SUPFAM" id="SSF69593">
    <property type="entry name" value="Glycerol-3-phosphate (1)-acyltransferase"/>
    <property type="match status" value="1"/>
</dbReference>
<dbReference type="Pfam" id="PF01553">
    <property type="entry name" value="Acyltransferase"/>
    <property type="match status" value="1"/>
</dbReference>
<dbReference type="AlphaFoldDB" id="A0A8J7M7Y7"/>
<reference evidence="6" key="1">
    <citation type="submission" date="2020-12" db="EMBL/GenBank/DDBJ databases">
        <title>Bacterial taxonomy.</title>
        <authorList>
            <person name="Pan X."/>
        </authorList>
    </citation>
    <scope>NUCLEOTIDE SEQUENCE</scope>
    <source>
        <strain evidence="6">M0105</strain>
    </source>
</reference>
<dbReference type="GO" id="GO:0006654">
    <property type="term" value="P:phosphatidic acid biosynthetic process"/>
    <property type="evidence" value="ECO:0007669"/>
    <property type="project" value="TreeGrafter"/>
</dbReference>
<comment type="caution">
    <text evidence="6">The sequence shown here is derived from an EMBL/GenBank/DDBJ whole genome shotgun (WGS) entry which is preliminary data.</text>
</comment>
<dbReference type="GO" id="GO:0003841">
    <property type="term" value="F:1-acylglycerol-3-phosphate O-acyltransferase activity"/>
    <property type="evidence" value="ECO:0007669"/>
    <property type="project" value="TreeGrafter"/>
</dbReference>
<dbReference type="EMBL" id="JAEHHL010000005">
    <property type="protein sequence ID" value="MBK0399390.1"/>
    <property type="molecule type" value="Genomic_DNA"/>
</dbReference>
<evidence type="ECO:0000256" key="4">
    <source>
        <dbReference type="SAM" id="Phobius"/>
    </source>
</evidence>
<dbReference type="PANTHER" id="PTHR10434:SF40">
    <property type="entry name" value="1-ACYL-SN-GLYCEROL-3-PHOSPHATE ACYLTRANSFERASE"/>
    <property type="match status" value="1"/>
</dbReference>